<name>A0A368YKM1_9HYPH</name>
<keyword evidence="1" id="KW-0472">Membrane</keyword>
<feature type="transmembrane region" description="Helical" evidence="1">
    <location>
        <begin position="12"/>
        <end position="30"/>
    </location>
</feature>
<dbReference type="Proteomes" id="UP000253324">
    <property type="component" value="Unassembled WGS sequence"/>
</dbReference>
<sequence length="612" mass="67592">MLSQKTRLSYSLNYEEFWLVFVSSSLFIIYCLVFELTKLSPLASSSIGDILYSGIISFGIASFASLAVLVLTTIASTEKKLLGVIQWLPKAMSFAIVFVSSMVVIENFSYNMFGIGLKSGEEVWLKVLTVVLCSFIAIAVFPMVSSLASRAAHLGVVTLVIAVGLIVPLVAHQASNVDPALSPSKDATPINVLVLSSDGINASQMGVYGYRSDTTPFLTKHRSEFSVYQNAYTNNGNTTGSIVALLNGISPVTTGVVYPPDVLPEEYARKTLPYLLGKVGFYRVNLAVPHFADAEDQNLSNAFEENNGSNQLFVNLVNSVLGDGVQSWFISHSLDNAIQLLKDAFFVEEYQNPMAQIEGRGDTLTDEKRLQSVLDTIATRKLFFINTHFMNTHGPMFSPKHRVASAGKTQEIPFQAEFYDDAIRDFDSTIERIYLELTDRNILEHTIVIVTSDHGQQYNPRRRVPLLIRFPNKKHVGDEFGTAERIDIAPTILASMGYQKPIWMEGADLTDPTTFNARKIVLAPSVSQSEHTEDGWVRANSLPDSVGRNYVTGLVCNRYVVFGAQKSLGARMGILKNPRPACTISEQEADELVSAALRRALARGKNRIDVRW</sequence>
<reference evidence="3 4" key="1">
    <citation type="submission" date="2018-07" db="EMBL/GenBank/DDBJ databases">
        <title>Genomic Encyclopedia of Type Strains, Phase III (KMG-III): the genomes of soil and plant-associated and newly described type strains.</title>
        <authorList>
            <person name="Whitman W."/>
        </authorList>
    </citation>
    <scope>NUCLEOTIDE SEQUENCE [LARGE SCALE GENOMIC DNA]</scope>
    <source>
        <strain evidence="3 4">31-25a</strain>
    </source>
</reference>
<dbReference type="AlphaFoldDB" id="A0A368YKM1"/>
<comment type="caution">
    <text evidence="3">The sequence shown here is derived from an EMBL/GenBank/DDBJ whole genome shotgun (WGS) entry which is preliminary data.</text>
</comment>
<evidence type="ECO:0000313" key="4">
    <source>
        <dbReference type="Proteomes" id="UP000253324"/>
    </source>
</evidence>
<feature type="transmembrane region" description="Helical" evidence="1">
    <location>
        <begin position="151"/>
        <end position="171"/>
    </location>
</feature>
<dbReference type="RefSeq" id="WP_114431889.1">
    <property type="nucleotide sequence ID" value="NZ_QPJM01000015.1"/>
</dbReference>
<dbReference type="OrthoDB" id="9795675at2"/>
<dbReference type="Gene3D" id="3.40.720.10">
    <property type="entry name" value="Alkaline Phosphatase, subunit A"/>
    <property type="match status" value="1"/>
</dbReference>
<evidence type="ECO:0000256" key="1">
    <source>
        <dbReference type="SAM" id="Phobius"/>
    </source>
</evidence>
<feature type="transmembrane region" description="Helical" evidence="1">
    <location>
        <begin position="125"/>
        <end position="144"/>
    </location>
</feature>
<dbReference type="PANTHER" id="PTHR43751">
    <property type="entry name" value="SULFATASE"/>
    <property type="match status" value="1"/>
</dbReference>
<dbReference type="Pfam" id="PF00884">
    <property type="entry name" value="Sulfatase"/>
    <property type="match status" value="1"/>
</dbReference>
<evidence type="ECO:0000259" key="2">
    <source>
        <dbReference type="Pfam" id="PF00884"/>
    </source>
</evidence>
<dbReference type="InterPro" id="IPR052701">
    <property type="entry name" value="GAG_Ulvan_Degrading_Sulfatases"/>
</dbReference>
<dbReference type="PANTHER" id="PTHR43751:SF3">
    <property type="entry name" value="SULFATASE N-TERMINAL DOMAIN-CONTAINING PROTEIN"/>
    <property type="match status" value="1"/>
</dbReference>
<feature type="transmembrane region" description="Helical" evidence="1">
    <location>
        <begin position="50"/>
        <end position="75"/>
    </location>
</feature>
<dbReference type="EMBL" id="QPJM01000015">
    <property type="protein sequence ID" value="RCW80159.1"/>
    <property type="molecule type" value="Genomic_DNA"/>
</dbReference>
<dbReference type="InterPro" id="IPR000917">
    <property type="entry name" value="Sulfatase_N"/>
</dbReference>
<keyword evidence="1" id="KW-1133">Transmembrane helix</keyword>
<organism evidence="3 4">
    <name type="scientific">Phyllobacterium bourgognense</name>
    <dbReference type="NCBI Taxonomy" id="314236"/>
    <lineage>
        <taxon>Bacteria</taxon>
        <taxon>Pseudomonadati</taxon>
        <taxon>Pseudomonadota</taxon>
        <taxon>Alphaproteobacteria</taxon>
        <taxon>Hyphomicrobiales</taxon>
        <taxon>Phyllobacteriaceae</taxon>
        <taxon>Phyllobacterium</taxon>
    </lineage>
</organism>
<accession>A0A368YKM1</accession>
<feature type="domain" description="Sulfatase N-terminal" evidence="2">
    <location>
        <begin position="191"/>
        <end position="498"/>
    </location>
</feature>
<proteinExistence type="predicted"/>
<evidence type="ECO:0000313" key="3">
    <source>
        <dbReference type="EMBL" id="RCW80159.1"/>
    </source>
</evidence>
<dbReference type="SUPFAM" id="SSF53649">
    <property type="entry name" value="Alkaline phosphatase-like"/>
    <property type="match status" value="1"/>
</dbReference>
<feature type="transmembrane region" description="Helical" evidence="1">
    <location>
        <begin position="87"/>
        <end position="105"/>
    </location>
</feature>
<keyword evidence="4" id="KW-1185">Reference proteome</keyword>
<keyword evidence="1" id="KW-0812">Transmembrane</keyword>
<protein>
    <submittedName>
        <fullName evidence="3">Arylsulfatase A-like enzyme</fullName>
    </submittedName>
</protein>
<dbReference type="InterPro" id="IPR017850">
    <property type="entry name" value="Alkaline_phosphatase_core_sf"/>
</dbReference>
<gene>
    <name evidence="3" type="ORF">C7476_115124</name>
</gene>